<organism evidence="1 2">
    <name type="scientific">Ideonella paludis</name>
    <dbReference type="NCBI Taxonomy" id="1233411"/>
    <lineage>
        <taxon>Bacteria</taxon>
        <taxon>Pseudomonadati</taxon>
        <taxon>Pseudomonadota</taxon>
        <taxon>Betaproteobacteria</taxon>
        <taxon>Burkholderiales</taxon>
        <taxon>Sphaerotilaceae</taxon>
        <taxon>Ideonella</taxon>
    </lineage>
</organism>
<gene>
    <name evidence="1" type="ORF">KAK11_05990</name>
</gene>
<dbReference type="Pfam" id="PF03783">
    <property type="entry name" value="CsgG"/>
    <property type="match status" value="1"/>
</dbReference>
<dbReference type="Proteomes" id="UP000672097">
    <property type="component" value="Unassembled WGS sequence"/>
</dbReference>
<dbReference type="PROSITE" id="PS51257">
    <property type="entry name" value="PROKAR_LIPOPROTEIN"/>
    <property type="match status" value="1"/>
</dbReference>
<proteinExistence type="predicted"/>
<evidence type="ECO:0000313" key="1">
    <source>
        <dbReference type="EMBL" id="MBQ0934872.1"/>
    </source>
</evidence>
<sequence>MSDKAGKLGAWISVLGPLLLLAACGKGGVELGQGGSVVTGSGGTAGAQNAAKALQRCESPVAVVALEENPSGYVGIGHSGLPASPLPLVRVLMQQSGCFRIVDRNAGLKATVREQELKDRGILKPDETVRKGLGLMAQYSVVPSLTFSEQDAGRQLGGILAKIPGVEGLAGAAEQVKLKEAQVVLLLTDVESTEQLASATGSARTTDLGLGGLAVGAGGGLGGLGWSNTNEGKVIAAAFLDAHNQLVTQLRTLAAKPLPPLTPLR</sequence>
<reference evidence="1 2" key="1">
    <citation type="submission" date="2021-04" db="EMBL/GenBank/DDBJ databases">
        <title>The genome sequence of type strain Ideonella paludis KCTC 32238.</title>
        <authorList>
            <person name="Liu Y."/>
        </authorList>
    </citation>
    <scope>NUCLEOTIDE SEQUENCE [LARGE SCALE GENOMIC DNA]</scope>
    <source>
        <strain evidence="1 2">KCTC 32238</strain>
    </source>
</reference>
<dbReference type="RefSeq" id="WP_210807245.1">
    <property type="nucleotide sequence ID" value="NZ_JAGQDG010000002.1"/>
</dbReference>
<keyword evidence="2" id="KW-1185">Reference proteome</keyword>
<dbReference type="InterPro" id="IPR005534">
    <property type="entry name" value="Curli_assmbl/transp-comp_CsgG"/>
</dbReference>
<accession>A0ABS5DUR0</accession>
<evidence type="ECO:0000313" key="2">
    <source>
        <dbReference type="Proteomes" id="UP000672097"/>
    </source>
</evidence>
<name>A0ABS5DUR0_9BURK</name>
<dbReference type="EMBL" id="JAGQDG010000002">
    <property type="protein sequence ID" value="MBQ0934872.1"/>
    <property type="molecule type" value="Genomic_DNA"/>
</dbReference>
<comment type="caution">
    <text evidence="1">The sequence shown here is derived from an EMBL/GenBank/DDBJ whole genome shotgun (WGS) entry which is preliminary data.</text>
</comment>
<protein>
    <submittedName>
        <fullName evidence="1">Curli production assembly/transport component CsgG</fullName>
    </submittedName>
</protein>